<sequence length="1510" mass="169968">MASGPRNVTPTPGGSLDFVHYCPAWTDPNWQDEGPERDASLFDIKDSVFDRLRPALLPRDHFKKPTIYAQRFGIFPGRTDGRSRTSPTRAESREIFPASSDIRNGKELFGRFEDLAKAANEHVDDYMERTRPDMKKLGETEQQFMQQYEDLVIDENWQTILFGSLTMDELQAEGYFSMCDTRFDSLRGQVSELFKRERWADTSYHGKTADEPRLIYTLNGRREEWNARTNDRVWSAMQPAIQLASRLLGMDDTFISSLLDITNRLWINPRLFQHQPGQDRDNKIRFVPDLDPDDPSRLDGAKAVIDSGIDPRAATWQALLQTIEIELTSGFLFEGKQQRDHCTGVTHSCTTYPRGYNLLVTIDCELVWPLINDTYSNSEKLKASLILATTIAHEMMHACASIPVKWLADPATVGIARGDQVQACSELLHSLQDHTHGDLHGEPYFDEDPYQEVGHAFEEHVIGGGYWSFATDVCILRPALLQTAAGLVAFSQNSDGDINVPPVLQYPPTRNIRLTHYIRTEDVQKYFTQPFWDVAMQKYGTAALRESSKKPHKVTYYPADDAYDTYGFDENTLGTPEDKDWVQDFMKELDGRGNAVLRSYLNNLINEACDFDLMNEQFSTDMMTWGHRDQIWRDLSREILMILCEISAHTYQASRDQAQDNVLDFLHNLWQVAKCQRGRYPDPHSASLDTLSSDPEDWAQHTRYSGLEVYEKRLVPRLIDFTRRIEREIMHIESMVCELYQSGTSSWPLYQHFGKGHDEELRNRVDRMIEHMTDLLTPVGIADRGIKSIDAEWFNRIWNLGRRVKDVRRLLDLDTQNYEHNWRDLLLSMPMARKSNRKPHQRFYFLAKKEMMKLTGSQLEKLKEFKTRFQKVLSLGSYKVVIPGEDPNVLSIAQRLSGTLDDDRGSNDHEKGIKGPSTGIFDIEAVKKLVHQLREEENNAQTDMLDRITIRLKSEAPTLKEAAAEQAGMVPPVPPKFQQMGFENQAVPLNSLEEFKANNGPFSAFSSGTSSPFPQHQPNQPPAWVANSTGDLAAWVNNRLAGGPPVAHGITPHPYALRENLTVDLQNMAQASLPMRNPASFANEYPREVVQDQDSSFVVGPLGDIAQSWEKQYQLGQSPPPAATGGTPVVQSSTAPTRRDSRDIDLTGGLNQGRKATVLSHFDHSSSETDVSDDEAQRTRESSSSGTTLVGLSDVEEELLSKIALFERSEARENGYGLKRRSSWIPLHSKKKKLETPKARRRVYKSKPKKPRQKGRRASNTAFPVPRDCHQQPHHSSSPYMLAKRFTIMAATRGLSEIPTLASLYRDPDSTLSEAHLSSRSDPDYPASDSINKRIGLIRGDITKLRLDAIVNAANRSLLGGGGVDGAIHRAAGTDLVKECKTLGPINTGEAVITKGYNLPSKHVIHTVGPVYAADANPSESLANCYRESLKLAVKNGVTTIGFSAISTGVYGFPNLPAAKIACRTVREFLESEEGSKLARVVFVTFVAPDVNAYNETIPRMFPPTKDGSA</sequence>
<accession>A0A8J5ULU6</accession>
<evidence type="ECO:0000256" key="1">
    <source>
        <dbReference type="SAM" id="MobiDB-lite"/>
    </source>
</evidence>
<evidence type="ECO:0000313" key="4">
    <source>
        <dbReference type="Proteomes" id="UP000693942"/>
    </source>
</evidence>
<feature type="region of interest" description="Disordered" evidence="1">
    <location>
        <begin position="1114"/>
        <end position="1190"/>
    </location>
</feature>
<dbReference type="PROSITE" id="PS51154">
    <property type="entry name" value="MACRO"/>
    <property type="match status" value="1"/>
</dbReference>
<dbReference type="CDD" id="cd02908">
    <property type="entry name" value="Macro_OAADPr_deacetylase"/>
    <property type="match status" value="1"/>
</dbReference>
<proteinExistence type="predicted"/>
<gene>
    <name evidence="3" type="primary">macrod2</name>
    <name evidence="3" type="ORF">Forpi1262_v009800</name>
</gene>
<dbReference type="EMBL" id="JAELUR010000007">
    <property type="protein sequence ID" value="KAG7429307.1"/>
    <property type="molecule type" value="Genomic_DNA"/>
</dbReference>
<organism evidence="3 4">
    <name type="scientific">Fusarium oxysporum f. sp. raphani</name>
    <dbReference type="NCBI Taxonomy" id="96318"/>
    <lineage>
        <taxon>Eukaryota</taxon>
        <taxon>Fungi</taxon>
        <taxon>Dikarya</taxon>
        <taxon>Ascomycota</taxon>
        <taxon>Pezizomycotina</taxon>
        <taxon>Sordariomycetes</taxon>
        <taxon>Hypocreomycetidae</taxon>
        <taxon>Hypocreales</taxon>
        <taxon>Nectriaceae</taxon>
        <taxon>Fusarium</taxon>
        <taxon>Fusarium oxysporum species complex</taxon>
    </lineage>
</organism>
<dbReference type="Proteomes" id="UP000693942">
    <property type="component" value="Unassembled WGS sequence"/>
</dbReference>
<name>A0A8J5ULU6_FUSOX</name>
<dbReference type="PANTHER" id="PTHR11106">
    <property type="entry name" value="GANGLIOSIDE INDUCED DIFFERENTIATION ASSOCIATED PROTEIN 2-RELATED"/>
    <property type="match status" value="1"/>
</dbReference>
<reference evidence="3" key="1">
    <citation type="submission" date="2021-04" db="EMBL/GenBank/DDBJ databases">
        <title>First draft genome resource for Brassicaceae pathogens Fusarium oxysporum f. sp. raphani and Fusarium oxysporum f. sp. rapae.</title>
        <authorList>
            <person name="Asai S."/>
        </authorList>
    </citation>
    <scope>NUCLEOTIDE SEQUENCE</scope>
    <source>
        <strain evidence="3">Tf1262</strain>
    </source>
</reference>
<dbReference type="SMART" id="SM00506">
    <property type="entry name" value="A1pp"/>
    <property type="match status" value="1"/>
</dbReference>
<evidence type="ECO:0000259" key="2">
    <source>
        <dbReference type="PROSITE" id="PS51154"/>
    </source>
</evidence>
<feature type="domain" description="Macro" evidence="2">
    <location>
        <begin position="1322"/>
        <end position="1502"/>
    </location>
</feature>
<dbReference type="Pfam" id="PF01661">
    <property type="entry name" value="Macro"/>
    <property type="match status" value="1"/>
</dbReference>
<feature type="region of interest" description="Disordered" evidence="1">
    <location>
        <begin position="1229"/>
        <end position="1277"/>
    </location>
</feature>
<comment type="caution">
    <text evidence="3">The sequence shown here is derived from an EMBL/GenBank/DDBJ whole genome shotgun (WGS) entry which is preliminary data.</text>
</comment>
<protein>
    <submittedName>
        <fullName evidence="3">O-acetyl-ADP-ribose deacetylase MACROD2</fullName>
    </submittedName>
</protein>
<feature type="compositionally biased region" description="Basic residues" evidence="1">
    <location>
        <begin position="1229"/>
        <end position="1257"/>
    </location>
</feature>
<evidence type="ECO:0000313" key="3">
    <source>
        <dbReference type="EMBL" id="KAG7429307.1"/>
    </source>
</evidence>
<dbReference type="PANTHER" id="PTHR11106:SF27">
    <property type="entry name" value="MACRO DOMAIN-CONTAINING PROTEIN"/>
    <property type="match status" value="1"/>
</dbReference>
<dbReference type="NCBIfam" id="NF001664">
    <property type="entry name" value="PRK00431.1-6"/>
    <property type="match status" value="1"/>
</dbReference>
<dbReference type="InterPro" id="IPR002589">
    <property type="entry name" value="Macro_dom"/>
</dbReference>